<accession>A0ABQ3JAV0</accession>
<organism evidence="1 2">
    <name type="scientific">Amycolatopsis deserti</name>
    <dbReference type="NCBI Taxonomy" id="185696"/>
    <lineage>
        <taxon>Bacteria</taxon>
        <taxon>Bacillati</taxon>
        <taxon>Actinomycetota</taxon>
        <taxon>Actinomycetes</taxon>
        <taxon>Pseudonocardiales</taxon>
        <taxon>Pseudonocardiaceae</taxon>
        <taxon>Amycolatopsis</taxon>
    </lineage>
</organism>
<sequence>MAGERVALVGGRVAATWTVKADTGTVAPLRRVTRAERTAVDE</sequence>
<dbReference type="Proteomes" id="UP000605897">
    <property type="component" value="Unassembled WGS sequence"/>
</dbReference>
<reference evidence="2" key="1">
    <citation type="journal article" date="2019" name="Int. J. Syst. Evol. Microbiol.">
        <title>The Global Catalogue of Microorganisms (GCM) 10K type strain sequencing project: providing services to taxonomists for standard genome sequencing and annotation.</title>
        <authorList>
            <consortium name="The Broad Institute Genomics Platform"/>
            <consortium name="The Broad Institute Genome Sequencing Center for Infectious Disease"/>
            <person name="Wu L."/>
            <person name="Ma J."/>
        </authorList>
    </citation>
    <scope>NUCLEOTIDE SEQUENCE [LARGE SCALE GENOMIC DNA]</scope>
    <source>
        <strain evidence="2">CGMCC 4.7677</strain>
    </source>
</reference>
<evidence type="ECO:0000313" key="2">
    <source>
        <dbReference type="Proteomes" id="UP000605897"/>
    </source>
</evidence>
<comment type="caution">
    <text evidence="1">The sequence shown here is derived from an EMBL/GenBank/DDBJ whole genome shotgun (WGS) entry which is preliminary data.</text>
</comment>
<protein>
    <submittedName>
        <fullName evidence="1">Uncharacterized protein</fullName>
    </submittedName>
</protein>
<evidence type="ECO:0000313" key="1">
    <source>
        <dbReference type="EMBL" id="GHF16781.1"/>
    </source>
</evidence>
<keyword evidence="2" id="KW-1185">Reference proteome</keyword>
<name>A0ABQ3JAV0_9PSEU</name>
<proteinExistence type="predicted"/>
<dbReference type="EMBL" id="BNAU01000007">
    <property type="protein sequence ID" value="GHF16781.1"/>
    <property type="molecule type" value="Genomic_DNA"/>
</dbReference>
<gene>
    <name evidence="1" type="ORF">GCM10017786_58390</name>
</gene>